<dbReference type="GeneID" id="117644591"/>
<dbReference type="KEGG" id="tpal:117644591"/>
<feature type="region of interest" description="Disordered" evidence="2">
    <location>
        <begin position="1279"/>
        <end position="1303"/>
    </location>
</feature>
<feature type="compositionally biased region" description="Basic residues" evidence="2">
    <location>
        <begin position="953"/>
        <end position="972"/>
    </location>
</feature>
<evidence type="ECO:0000313" key="4">
    <source>
        <dbReference type="RefSeq" id="XP_034240059.1"/>
    </source>
</evidence>
<proteinExistence type="predicted"/>
<feature type="compositionally biased region" description="Acidic residues" evidence="2">
    <location>
        <begin position="1153"/>
        <end position="1162"/>
    </location>
</feature>
<feature type="region of interest" description="Disordered" evidence="2">
    <location>
        <begin position="400"/>
        <end position="426"/>
    </location>
</feature>
<feature type="region of interest" description="Disordered" evidence="2">
    <location>
        <begin position="542"/>
        <end position="571"/>
    </location>
</feature>
<feature type="region of interest" description="Disordered" evidence="2">
    <location>
        <begin position="1528"/>
        <end position="1604"/>
    </location>
</feature>
<sequence>MDWTGSVGCQNCVALNKKLELFDLLKQKCCKTDDITKNFLLLKTSYEKSAKLLENKSKKLSEARSKLKDAAKAEEISKRKAAEFQLRLVSSDIKCQDLLKELDAERKKNATLLQEKCHFENLVERKENEITSLNIKSKQCEEKFSNDLNSINAKMEKKISRLKAEVLKQQELNSKLKGPGNHKKKYDKLREDIVDIFKDGLILAGEPLKRFKKLFNRLQENETAAKLEAMLDTPSMTPDGTTSSDTGVFSGDEDFGCPSLENDLEMSSDNDEDFENMELQSDTPTHSKMLMANTSPSEDRFPTMELDADLIQNTSGSNVSNDSVNDGDSTLCPISTDSITDHSDMDLKLPFTSASGSCNHLDAQEPVVTSNNFKSSANAEGLPNIAGCDLNINNHASVMSPLSSPSEFSPKSTPVKPPPTTIEPIANTSHAGITDSLFSPPGGDVSASFQGQRKNDTYELSFDVSSSTPSDNCPNSNEVAPSKSDQNSSVASETLTGKSDCKLLDISVPKSPVELTNSANSLCSLEASEELEIPLGVEKEESAGNSKDFCHRSDVSDAVSDGKSPVEKSTSSSISLVHDGLSKVLQDYKKGYASFVKGESFIPSKDGRSTKKKKPSDNCLESEISAAISKLSAFKYQPPSDNPSCSANIHHDLSDNSIKDTKSQEDELDLDSMLHEWNPPTPILPFSDDSCGFESILSNNLLENSPIKCLVTTSVGTNTDITHLRSTASSPISHLFVQDSSLSPDKGFKHERILKNAYSSPPKLSSCDRASSPMKIRCKNIGVMPIAEFTRNVAVSPVRTTKSSIATSPSRSLFRDVSVSPMQVKKLDCATNTSNSGISVSNDFENEEESWSREAKMLQQTLEVLGLSTGASSSGVLDQSLVDELRKALEMALNKTSKTDVIPRRKPVHSKQFDTSYCSFNPCEFAEICNQQHYNLHLLAKGKNVEKTMCSREKKRRRKLKRLNHSSRRHKSLSTPSFKEEILEEDDSSQKTKKKQLTDLFEDSISMKELSENNSSNVDITDSDESFNVRPAISSECSIKKSMPHPEGVVRGKRVEQMNVIESHISAKNPMTRKSFVPEAIHAKNNDRPKVGDGCNSSEDKNARASCTLKDALSDAPDEDFNPIDETSSEFEKRPLGSATPNGTNVVSQSEPNLDESDSSDDTLIIDESIPSTTTVLPEVSECNASTEVPSVQLVHEGESLVPDTDHFVLPKPLRMSLRKRRQSSSSESSTAENSPGVNDSSVVLRRSPRMKKIRMAHDGQSEVLQGYQKGYSYSMRAETSVSSEGGRSTGKNKPIDNSPNLKISDSLSKLSAFKFQSPAAKNLDEQAKSNSVSPVPESVQRVKSNTRLSDKSLKRSAENESIEEESSKRLKHPSIARPSVENRLAIVQKVSNSSAVAENGLEDSDTDMECDEEPHAGTKNTKATTTNKSSIARKPSKLQKLRSTVSKAHPMVQGTKNTRSPAVAKEHIQESVQSTEHPHGSKSESTKNPKLVEGFEDEASIIERIRGRGNIRMAAAASGRTAQLIQVKPGAKRHQRPPLPNASADYMPTKPLPRVARTQPLVRPADRVSALGRSTPSHATERSMDRIPSTSTDSTSESPGLRKEDCQGLAVLNAPKLKLEQSLKDTEVSVHLKTETYESCFISDIDLRISTYSPLVYALSEQENSRPETSNKKELIHTQVLVATTLKDFIAAPSFTSTVLQKAVDALSAPNLYNIMPVIVQSIVKMMDDDFDTAPLRLGNQQSYVPPLTPVQQQLVTLIVQLSSQHQHLQQLPHQLLRLLEYRVFRLGVTPEGDRLVWCSKLHAAICRIHRLRTQALIFCWDSLYTLRGRSYYVVKAVMDVWPYLFPVNPSFEKACPNAQVLLHLLRSFVEDKNGAQQSHFDNSWLKRLLRSSAMQSLSINSSTLASTIFSNLISGAADTNVAALVLLAKREEENWTMRDIVSMRLLPALDKWCKKSLNDLAGERVIWILSSILRAIPPERNGNTSDNLMKLLISELLKPDTTLTPQMQEVVALGLVLLSRHNVENVAIALASWNPKYGPSRGFSSRLLQYLTSVLNSGVRPVPWWQNVAVKYSKSQLAD</sequence>
<feature type="region of interest" description="Disordered" evidence="2">
    <location>
        <begin position="462"/>
        <end position="494"/>
    </location>
</feature>
<feature type="compositionally biased region" description="Low complexity" evidence="2">
    <location>
        <begin position="1419"/>
        <end position="1429"/>
    </location>
</feature>
<feature type="region of interest" description="Disordered" evidence="2">
    <location>
        <begin position="948"/>
        <end position="995"/>
    </location>
</feature>
<keyword evidence="3" id="KW-1185">Reference proteome</keyword>
<name>A0A6P8ZM64_THRPL</name>
<feature type="region of interest" description="Disordered" evidence="2">
    <location>
        <begin position="1112"/>
        <end position="1162"/>
    </location>
</feature>
<accession>A0A6P8ZM64</accession>
<feature type="compositionally biased region" description="Basic and acidic residues" evidence="2">
    <location>
        <begin position="1477"/>
        <end position="1488"/>
    </location>
</feature>
<reference evidence="4" key="1">
    <citation type="submission" date="2025-08" db="UniProtKB">
        <authorList>
            <consortium name="RefSeq"/>
        </authorList>
    </citation>
    <scope>IDENTIFICATION</scope>
    <source>
        <tissue evidence="4">Total insect</tissue>
    </source>
</reference>
<keyword evidence="1" id="KW-0175">Coiled coil</keyword>
<feature type="compositionally biased region" description="Acidic residues" evidence="2">
    <location>
        <begin position="1401"/>
        <end position="1413"/>
    </location>
</feature>
<evidence type="ECO:0000256" key="2">
    <source>
        <dbReference type="SAM" id="MobiDB-lite"/>
    </source>
</evidence>
<feature type="compositionally biased region" description="Basic and acidic residues" evidence="2">
    <location>
        <begin position="542"/>
        <end position="555"/>
    </location>
</feature>
<feature type="compositionally biased region" description="Basic and acidic residues" evidence="2">
    <location>
        <begin position="1349"/>
        <end position="1359"/>
    </location>
</feature>
<feature type="compositionally biased region" description="Basic and acidic residues" evidence="2">
    <location>
        <begin position="1082"/>
        <end position="1091"/>
    </location>
</feature>
<feature type="compositionally biased region" description="Polar residues" evidence="2">
    <location>
        <begin position="1231"/>
        <end position="1242"/>
    </location>
</feature>
<feature type="region of interest" description="Disordered" evidence="2">
    <location>
        <begin position="1213"/>
        <end position="1246"/>
    </location>
</feature>
<feature type="coiled-coil region" evidence="1">
    <location>
        <begin position="43"/>
        <end position="172"/>
    </location>
</feature>
<feature type="region of interest" description="Disordered" evidence="2">
    <location>
        <begin position="431"/>
        <end position="450"/>
    </location>
</feature>
<feature type="compositionally biased region" description="Low complexity" evidence="2">
    <location>
        <begin position="1590"/>
        <end position="1599"/>
    </location>
</feature>
<feature type="compositionally biased region" description="Polar residues" evidence="2">
    <location>
        <begin position="463"/>
        <end position="494"/>
    </location>
</feature>
<feature type="region of interest" description="Disordered" evidence="2">
    <location>
        <begin position="1082"/>
        <end position="1101"/>
    </location>
</feature>
<dbReference type="OrthoDB" id="6368736at2759"/>
<dbReference type="InParanoid" id="A0A6P8ZM64"/>
<gene>
    <name evidence="4" type="primary">LOC117644591</name>
</gene>
<evidence type="ECO:0000256" key="1">
    <source>
        <dbReference type="SAM" id="Coils"/>
    </source>
</evidence>
<evidence type="ECO:0000313" key="3">
    <source>
        <dbReference type="Proteomes" id="UP000515158"/>
    </source>
</evidence>
<protein>
    <submittedName>
        <fullName evidence="4">Uncharacterized protein LOC117644591</fullName>
    </submittedName>
</protein>
<dbReference type="RefSeq" id="XP_034240059.1">
    <property type="nucleotide sequence ID" value="XM_034384168.1"/>
</dbReference>
<feature type="region of interest" description="Disordered" evidence="2">
    <location>
        <begin position="1322"/>
        <end position="1493"/>
    </location>
</feature>
<dbReference type="Proteomes" id="UP000515158">
    <property type="component" value="Unplaced"/>
</dbReference>
<feature type="compositionally biased region" description="Polar residues" evidence="2">
    <location>
        <begin position="1139"/>
        <end position="1152"/>
    </location>
</feature>
<feature type="compositionally biased region" description="Acidic residues" evidence="2">
    <location>
        <begin position="1116"/>
        <end position="1129"/>
    </location>
</feature>
<organism evidence="4">
    <name type="scientific">Thrips palmi</name>
    <name type="common">Melon thrips</name>
    <dbReference type="NCBI Taxonomy" id="161013"/>
    <lineage>
        <taxon>Eukaryota</taxon>
        <taxon>Metazoa</taxon>
        <taxon>Ecdysozoa</taxon>
        <taxon>Arthropoda</taxon>
        <taxon>Hexapoda</taxon>
        <taxon>Insecta</taxon>
        <taxon>Pterygota</taxon>
        <taxon>Neoptera</taxon>
        <taxon>Paraneoptera</taxon>
        <taxon>Thysanoptera</taxon>
        <taxon>Terebrantia</taxon>
        <taxon>Thripoidea</taxon>
        <taxon>Thripidae</taxon>
        <taxon>Thrips</taxon>
    </lineage>
</organism>